<dbReference type="InterPro" id="IPR002508">
    <property type="entry name" value="MurNAc-LAA_cat"/>
</dbReference>
<comment type="caution">
    <text evidence="5">The sequence shown here is derived from an EMBL/GenBank/DDBJ whole genome shotgun (WGS) entry which is preliminary data.</text>
</comment>
<dbReference type="Proteomes" id="UP000053372">
    <property type="component" value="Unassembled WGS sequence"/>
</dbReference>
<evidence type="ECO:0000313" key="6">
    <source>
        <dbReference type="Proteomes" id="UP000053372"/>
    </source>
</evidence>
<dbReference type="RefSeq" id="WP_027841053.1">
    <property type="nucleotide sequence ID" value="NZ_LMTZ01000091.1"/>
</dbReference>
<protein>
    <submittedName>
        <fullName evidence="5">N-acetylmuramoyl-L-alanine amidase</fullName>
    </submittedName>
</protein>
<dbReference type="PANTHER" id="PTHR30404:SF0">
    <property type="entry name" value="N-ACETYLMURAMOYL-L-ALANINE AMIDASE AMIC"/>
    <property type="match status" value="1"/>
</dbReference>
<organism evidence="5 6">
    <name type="scientific">Mastigocoleus testarum BC008</name>
    <dbReference type="NCBI Taxonomy" id="371196"/>
    <lineage>
        <taxon>Bacteria</taxon>
        <taxon>Bacillati</taxon>
        <taxon>Cyanobacteriota</taxon>
        <taxon>Cyanophyceae</taxon>
        <taxon>Nostocales</taxon>
        <taxon>Hapalosiphonaceae</taxon>
        <taxon>Mastigocoleus</taxon>
    </lineage>
</organism>
<sequence>MKLHWLGSGTILATLMLASPVRAGKLQSWNFNPSRNSLEIYTSDAVQPEAQLVFNPTRLVIDLPDTDFISPQLRQPVGGRIRNIRVAQFNRDTTRIVVELASGYTLDPKRVQFVSTTPNRWKVQLPDLQRQQLEYSTANSYENNLNPNYLSRSSRDIISRNPSDTAQIESIRVTGDGFFIRTSGEKAKKIKVKRSRNRKTVYLEIFGANLSPTLREKNFPVGRHGVSNIEITKEEGKKSKVRLALKVDKESPDWRASYSSNNALILIPKSPISKSSLNNSSQTSSFLLNPSSNSSKTTTDAWISSNKSPANIKSLGLSAIGSQLMIRADRPLAAKGGWDRRTGLYRIKITNANLAENIQGPRLNAYSPILRVRLQKQDPQTVLIFVQPAPGVQIGNLNQLSPDLLTLDLQRTAARRPSTILPPLPRRNSSRFPRSVPPLRRSWSPPNRRYQNERLVVMIDPGHGGKDPGAIGIGGLREKDIILPISIKVSQILRQNGIRAILTRNSDYFVSLRGRVDVAQRANANIFVSIHANSLGLGRPDVSGLEVYYFDSGLRLAQTVRRSILRSVNVRDRRIRRAGFYVLRKTSMPAILIETGYVTGREDAAKLRSAQYREQMAQAIANGILQYLKGR</sequence>
<keyword evidence="1" id="KW-0378">Hydrolase</keyword>
<dbReference type="Gene3D" id="3.40.630.40">
    <property type="entry name" value="Zn-dependent exopeptidases"/>
    <property type="match status" value="1"/>
</dbReference>
<feature type="region of interest" description="Disordered" evidence="2">
    <location>
        <begin position="283"/>
        <end position="303"/>
    </location>
</feature>
<feature type="compositionally biased region" description="Low complexity" evidence="2">
    <location>
        <begin position="283"/>
        <end position="295"/>
    </location>
</feature>
<evidence type="ECO:0000313" key="4">
    <source>
        <dbReference type="EMBL" id="KST64883.1"/>
    </source>
</evidence>
<dbReference type="EMBL" id="LMTZ01000091">
    <property type="protein sequence ID" value="KST67036.1"/>
    <property type="molecule type" value="Genomic_DNA"/>
</dbReference>
<feature type="region of interest" description="Disordered" evidence="2">
    <location>
        <begin position="419"/>
        <end position="445"/>
    </location>
</feature>
<dbReference type="Pfam" id="PF01520">
    <property type="entry name" value="Amidase_3"/>
    <property type="match status" value="1"/>
</dbReference>
<proteinExistence type="predicted"/>
<feature type="domain" description="MurNAc-LAA" evidence="3">
    <location>
        <begin position="516"/>
        <end position="625"/>
    </location>
</feature>
<dbReference type="GO" id="GO:0009253">
    <property type="term" value="P:peptidoglycan catabolic process"/>
    <property type="evidence" value="ECO:0007669"/>
    <property type="project" value="InterPro"/>
</dbReference>
<dbReference type="EMBL" id="LMTZ01000116">
    <property type="protein sequence ID" value="KST64883.1"/>
    <property type="molecule type" value="Genomic_DNA"/>
</dbReference>
<name>A0A0V7ZQV4_9CYAN</name>
<dbReference type="SUPFAM" id="SSF53187">
    <property type="entry name" value="Zn-dependent exopeptidases"/>
    <property type="match status" value="1"/>
</dbReference>
<evidence type="ECO:0000259" key="3">
    <source>
        <dbReference type="SMART" id="SM00646"/>
    </source>
</evidence>
<dbReference type="AlphaFoldDB" id="A0A0V7ZQV4"/>
<dbReference type="GO" id="GO:0008745">
    <property type="term" value="F:N-acetylmuramoyl-L-alanine amidase activity"/>
    <property type="evidence" value="ECO:0007669"/>
    <property type="project" value="InterPro"/>
</dbReference>
<dbReference type="SMART" id="SM00646">
    <property type="entry name" value="Ami_3"/>
    <property type="match status" value="1"/>
</dbReference>
<dbReference type="GO" id="GO:0030288">
    <property type="term" value="C:outer membrane-bounded periplasmic space"/>
    <property type="evidence" value="ECO:0007669"/>
    <property type="project" value="TreeGrafter"/>
</dbReference>
<keyword evidence="6" id="KW-1185">Reference proteome</keyword>
<dbReference type="OrthoDB" id="9806267at2"/>
<reference evidence="5 6" key="1">
    <citation type="journal article" date="2015" name="Genome Announc.">
        <title>Draft Genome of the Euendolithic (true boring) Cyanobacterium Mastigocoleus testarum strain BC008.</title>
        <authorList>
            <person name="Guida B.S."/>
            <person name="Garcia-Pichel F."/>
        </authorList>
    </citation>
    <scope>NUCLEOTIDE SEQUENCE [LARGE SCALE GENOMIC DNA]</scope>
    <source>
        <strain evidence="5 6">BC008</strain>
    </source>
</reference>
<evidence type="ECO:0000313" key="5">
    <source>
        <dbReference type="EMBL" id="KST67036.1"/>
    </source>
</evidence>
<dbReference type="CDD" id="cd02696">
    <property type="entry name" value="MurNAc-LAA"/>
    <property type="match status" value="1"/>
</dbReference>
<dbReference type="Gene3D" id="2.60.40.3500">
    <property type="match status" value="1"/>
</dbReference>
<evidence type="ECO:0000256" key="1">
    <source>
        <dbReference type="ARBA" id="ARBA00022801"/>
    </source>
</evidence>
<dbReference type="Pfam" id="PF11741">
    <property type="entry name" value="AMIN"/>
    <property type="match status" value="1"/>
</dbReference>
<dbReference type="InterPro" id="IPR021731">
    <property type="entry name" value="AMIN_dom"/>
</dbReference>
<dbReference type="PANTHER" id="PTHR30404">
    <property type="entry name" value="N-ACETYLMURAMOYL-L-ALANINE AMIDASE"/>
    <property type="match status" value="1"/>
</dbReference>
<dbReference type="InterPro" id="IPR050695">
    <property type="entry name" value="N-acetylmuramoyl_amidase_3"/>
</dbReference>
<evidence type="ECO:0000256" key="2">
    <source>
        <dbReference type="SAM" id="MobiDB-lite"/>
    </source>
</evidence>
<gene>
    <name evidence="4" type="ORF">BC008_18910</name>
    <name evidence="5" type="ORF">BC008_28000</name>
</gene>
<accession>A0A0V7ZQV4</accession>